<dbReference type="EMBL" id="ML979138">
    <property type="protein sequence ID" value="KAF1914081.1"/>
    <property type="molecule type" value="Genomic_DNA"/>
</dbReference>
<sequence>MAPQAAPHRRGGTHRVKDADKTNTIFDDYDYKLLKAECIARGVYVKDMKKVEMAKTLAKNEREKKEAEREAIRERAREQQRLEREKQEENDRRLKADAVKHRRRMEREAKRANDENVSDTTPDEDEIQAMYEMYEDNSENADQGPAGWALSEESWDSTSTESSYHSMNRADLPDCKLRLFEWSYMEPPSPVKRSVFDPEPVETPARRGVGVRMWVGTDEVDPKTCALLPSPTAEGQREPPIPRHVPYAPLKVLTTYTSEKLFFPGQTYPPGVDADYVPVLSERTRHAARSGVLEGVLRKASIEPAAYWVDRTQIQGWNARMFFHLPPRNEQKQLKDVYEKWYLESRNLLRVKPLGDGSALTRKQRHDQRHKNKGKKQADVLDASEYRVPAVCYLPAYLDYSIDAESVEEALQHEEHRFENLFYIRFPGCDVPHYYFWARKGEWADPTTPNPAWTPEVAEREIKQRVKVTPRSRLAGKSLPKPPLPPRQLLVRGKKPVNLPPSPSPSGSPTYATITSRIEHDIYTHGLSSTLAKYRAKWLARGNDHAWQIFGRALPSLYPSGEIPSAPPVHPAGKMCVAEKLAHIEHLRQINVVFPFRGDEPWTKHDDEWWDVVDATNTCDEDDDEEAHDYAPLKPSELEPLYRRASVQSPLVRRACEKWVAQVSPSDVPLTPGSMSDSPACMQEEWEERFLADQRRIRGLDVVCPFCLGGLGDLGMEEQAAHIYAHSARKEEEKCLRVALPSQRTNWMTTKRSEMIDAGAEADAEPSPTTKPRRTKRKHSDPSLPDLDSLHFLTAYGGTKPGNSLSVHVGAPKKRRKVSDPTYRDGPASPDSDDSYASPPVVKNKTKKRKRIADPLFPFRIPSQHAASSEDEYKDDLGSTAPIKKKTKKKDRKSQNITTDLQIELRPVHAPVPSRAHHVLSGNEALSAGQDDDEARVEEASPCAKGKRSCVVL</sequence>
<evidence type="ECO:0000313" key="3">
    <source>
        <dbReference type="Proteomes" id="UP000800096"/>
    </source>
</evidence>
<name>A0A6A5QEK2_AMPQU</name>
<organism evidence="2 3">
    <name type="scientific">Ampelomyces quisqualis</name>
    <name type="common">Powdery mildew agent</name>
    <dbReference type="NCBI Taxonomy" id="50730"/>
    <lineage>
        <taxon>Eukaryota</taxon>
        <taxon>Fungi</taxon>
        <taxon>Dikarya</taxon>
        <taxon>Ascomycota</taxon>
        <taxon>Pezizomycotina</taxon>
        <taxon>Dothideomycetes</taxon>
        <taxon>Pleosporomycetidae</taxon>
        <taxon>Pleosporales</taxon>
        <taxon>Pleosporineae</taxon>
        <taxon>Phaeosphaeriaceae</taxon>
        <taxon>Ampelomyces</taxon>
    </lineage>
</organism>
<gene>
    <name evidence="2" type="ORF">BDU57DRAFT_333157</name>
</gene>
<feature type="compositionally biased region" description="Basic and acidic residues" evidence="1">
    <location>
        <begin position="56"/>
        <end position="114"/>
    </location>
</feature>
<protein>
    <submittedName>
        <fullName evidence="2">Uncharacterized protein</fullName>
    </submittedName>
</protein>
<feature type="compositionally biased region" description="Basic residues" evidence="1">
    <location>
        <begin position="883"/>
        <end position="892"/>
    </location>
</feature>
<dbReference type="AlphaFoldDB" id="A0A6A5QEK2"/>
<feature type="region of interest" description="Disordered" evidence="1">
    <location>
        <begin position="56"/>
        <end position="123"/>
    </location>
</feature>
<feature type="compositionally biased region" description="Basic residues" evidence="1">
    <location>
        <begin position="362"/>
        <end position="375"/>
    </location>
</feature>
<feature type="compositionally biased region" description="Low complexity" evidence="1">
    <location>
        <begin position="825"/>
        <end position="840"/>
    </location>
</feature>
<evidence type="ECO:0000256" key="1">
    <source>
        <dbReference type="SAM" id="MobiDB-lite"/>
    </source>
</evidence>
<feature type="region of interest" description="Disordered" evidence="1">
    <location>
        <begin position="757"/>
        <end position="898"/>
    </location>
</feature>
<dbReference type="OrthoDB" id="3791520at2759"/>
<reference evidence="2" key="1">
    <citation type="journal article" date="2020" name="Stud. Mycol.">
        <title>101 Dothideomycetes genomes: a test case for predicting lifestyles and emergence of pathogens.</title>
        <authorList>
            <person name="Haridas S."/>
            <person name="Albert R."/>
            <person name="Binder M."/>
            <person name="Bloem J."/>
            <person name="Labutti K."/>
            <person name="Salamov A."/>
            <person name="Andreopoulos B."/>
            <person name="Baker S."/>
            <person name="Barry K."/>
            <person name="Bills G."/>
            <person name="Bluhm B."/>
            <person name="Cannon C."/>
            <person name="Castanera R."/>
            <person name="Culley D."/>
            <person name="Daum C."/>
            <person name="Ezra D."/>
            <person name="Gonzalez J."/>
            <person name="Henrissat B."/>
            <person name="Kuo A."/>
            <person name="Liang C."/>
            <person name="Lipzen A."/>
            <person name="Lutzoni F."/>
            <person name="Magnuson J."/>
            <person name="Mondo S."/>
            <person name="Nolan M."/>
            <person name="Ohm R."/>
            <person name="Pangilinan J."/>
            <person name="Park H.-J."/>
            <person name="Ramirez L."/>
            <person name="Alfaro M."/>
            <person name="Sun H."/>
            <person name="Tritt A."/>
            <person name="Yoshinaga Y."/>
            <person name="Zwiers L.-H."/>
            <person name="Turgeon B."/>
            <person name="Goodwin S."/>
            <person name="Spatafora J."/>
            <person name="Crous P."/>
            <person name="Grigoriev I."/>
        </authorList>
    </citation>
    <scope>NUCLEOTIDE SEQUENCE</scope>
    <source>
        <strain evidence="2">HMLAC05119</strain>
    </source>
</reference>
<proteinExistence type="predicted"/>
<evidence type="ECO:0000313" key="2">
    <source>
        <dbReference type="EMBL" id="KAF1914081.1"/>
    </source>
</evidence>
<dbReference type="Proteomes" id="UP000800096">
    <property type="component" value="Unassembled WGS sequence"/>
</dbReference>
<accession>A0A6A5QEK2</accession>
<feature type="region of interest" description="Disordered" evidence="1">
    <location>
        <begin position="359"/>
        <end position="378"/>
    </location>
</feature>
<feature type="region of interest" description="Disordered" evidence="1">
    <location>
        <begin position="1"/>
        <end position="20"/>
    </location>
</feature>
<keyword evidence="3" id="KW-1185">Reference proteome</keyword>
<feature type="region of interest" description="Disordered" evidence="1">
    <location>
        <begin position="920"/>
        <end position="941"/>
    </location>
</feature>